<evidence type="ECO:0000313" key="3">
    <source>
        <dbReference type="EMBL" id="EAP71465.1"/>
    </source>
</evidence>
<dbReference type="Pfam" id="PF04392">
    <property type="entry name" value="ABC_sub_bind"/>
    <property type="match status" value="1"/>
</dbReference>
<feature type="signal peptide" evidence="2">
    <location>
        <begin position="1"/>
        <end position="30"/>
    </location>
</feature>
<feature type="chain" id="PRO_5044227703" evidence="2">
    <location>
        <begin position="31"/>
        <end position="399"/>
    </location>
</feature>
<feature type="region of interest" description="Disordered" evidence="1">
    <location>
        <begin position="39"/>
        <end position="65"/>
    </location>
</feature>
<dbReference type="PANTHER" id="PTHR35271:SF1">
    <property type="entry name" value="ABC TRANSPORTER, SUBSTRATE-BINDING LIPOPROTEIN"/>
    <property type="match status" value="1"/>
</dbReference>
<feature type="compositionally biased region" description="Polar residues" evidence="1">
    <location>
        <begin position="50"/>
        <end position="62"/>
    </location>
</feature>
<dbReference type="EMBL" id="AAKL01000052">
    <property type="protein sequence ID" value="EAP71465.1"/>
    <property type="molecule type" value="Genomic_DNA"/>
</dbReference>
<dbReference type="Gene3D" id="3.40.50.2300">
    <property type="match status" value="2"/>
</dbReference>
<dbReference type="AlphaFoldDB" id="A0AB33VBX8"/>
<dbReference type="CDD" id="cd06325">
    <property type="entry name" value="PBP1_ABC_unchar_transporter"/>
    <property type="match status" value="1"/>
</dbReference>
<dbReference type="PANTHER" id="PTHR35271">
    <property type="entry name" value="ABC TRANSPORTER, SUBSTRATE-BINDING LIPOPROTEIN-RELATED"/>
    <property type="match status" value="1"/>
</dbReference>
<reference evidence="3 4" key="1">
    <citation type="journal article" date="2006" name="Mol. Plant Microbe Interact.">
        <title>Identification of open reading frames unique to a select agent: Ralstonia solanacearum race 3 biovar 2.</title>
        <authorList>
            <person name="Gabriel D.W."/>
            <person name="Allen C."/>
            <person name="Schell M."/>
            <person name="Denny T.P."/>
            <person name="Greenberg J.T."/>
            <person name="Duan Y.P."/>
            <person name="Flores-Cruz Z."/>
            <person name="Huang Q."/>
            <person name="Clifford J.M."/>
            <person name="Presting G."/>
            <person name="Gonzalez E.T."/>
            <person name="Reddy J."/>
            <person name="Elphinstone J."/>
            <person name="Swanson J."/>
            <person name="Yao J."/>
            <person name="Mulholland V."/>
            <person name="Liu L."/>
            <person name="Farmerie W."/>
            <person name="Patnaikuni M."/>
            <person name="Balogh B."/>
            <person name="Norman D."/>
            <person name="Alvarez A."/>
            <person name="Castillo J.A."/>
            <person name="Jones J."/>
            <person name="Saddler G."/>
            <person name="Walunas T."/>
            <person name="Zhukov A."/>
            <person name="Mikhailova N."/>
        </authorList>
    </citation>
    <scope>NUCLEOTIDE SEQUENCE [LARGE SCALE GENOMIC DNA]</scope>
    <source>
        <strain evidence="3 4">UW551</strain>
    </source>
</reference>
<evidence type="ECO:0000313" key="4">
    <source>
        <dbReference type="Proteomes" id="UP000005933"/>
    </source>
</evidence>
<dbReference type="Proteomes" id="UP000005933">
    <property type="component" value="Unassembled WGS sequence"/>
</dbReference>
<dbReference type="InterPro" id="IPR028082">
    <property type="entry name" value="Peripla_BP_I"/>
</dbReference>
<gene>
    <name evidence="3" type="ORF">RRSL_01298</name>
</gene>
<sequence>MRARPRCGTQFILKCLLKSTAICLIMCAHARRRCTGQVHPTAPDKRHTGHGSSHSAYGQSETTQEEPEILMSPFKHVFRPAALAALAALPMALLQATPALAQATKSVDVLTIVDHPALDAIRDGIKEELKAEGFDAGKNLKWEYQSAQGSPATAAQIARKFIGDKPDAIVAIATPSAQAVVAATKSIPLVYAGVTDPVAAQLVKSWEPSGTNVTGVSDKLPLDKQIALIKRVVPHAKRVGMVYNPGEANSVVVVNELKKLLPAQGLTLVESAAPRTVDIAPAAKNLIGKVDVIYTSTDNNVVSAYESLVKVANEAKIPLVAGDTDSVKRGAIAALGINYYKLGRQTGTVVARILKGEKPGAIASTGSNDLELFVNPGAAAKQGATLSADLLKDAKETVK</sequence>
<evidence type="ECO:0000256" key="1">
    <source>
        <dbReference type="SAM" id="MobiDB-lite"/>
    </source>
</evidence>
<evidence type="ECO:0000256" key="2">
    <source>
        <dbReference type="SAM" id="SignalP"/>
    </source>
</evidence>
<proteinExistence type="predicted"/>
<keyword evidence="2" id="KW-0732">Signal</keyword>
<organism evidence="3 4">
    <name type="scientific">Ralstonia solanacearum (strain UW551)</name>
    <dbReference type="NCBI Taxonomy" id="342110"/>
    <lineage>
        <taxon>Bacteria</taxon>
        <taxon>Pseudomonadati</taxon>
        <taxon>Pseudomonadota</taxon>
        <taxon>Betaproteobacteria</taxon>
        <taxon>Burkholderiales</taxon>
        <taxon>Burkholderiaceae</taxon>
        <taxon>Ralstonia</taxon>
        <taxon>Ralstonia solanacearum species complex</taxon>
    </lineage>
</organism>
<protein>
    <submittedName>
        <fullName evidence="3">ABC transporter substrate-binding protein</fullName>
    </submittedName>
</protein>
<name>A0AB33VBX8_RALSU</name>
<dbReference type="InterPro" id="IPR007487">
    <property type="entry name" value="ABC_transpt-TYRBP-like"/>
</dbReference>
<accession>A0AB33VBX8</accession>
<dbReference type="SUPFAM" id="SSF53822">
    <property type="entry name" value="Periplasmic binding protein-like I"/>
    <property type="match status" value="1"/>
</dbReference>
<comment type="caution">
    <text evidence="3">The sequence shown here is derived from an EMBL/GenBank/DDBJ whole genome shotgun (WGS) entry which is preliminary data.</text>
</comment>